<dbReference type="NCBIfam" id="TIGR00714">
    <property type="entry name" value="hscB"/>
    <property type="match status" value="1"/>
</dbReference>
<dbReference type="InterPro" id="IPR009073">
    <property type="entry name" value="HscB_oligo_C"/>
</dbReference>
<dbReference type="OrthoDB" id="448954at2759"/>
<dbReference type="InterPro" id="IPR004640">
    <property type="entry name" value="HscB"/>
</dbReference>
<evidence type="ECO:0000256" key="1">
    <source>
        <dbReference type="ARBA" id="ARBA00010476"/>
    </source>
</evidence>
<comment type="caution">
    <text evidence="5">The sequence shown here is derived from an EMBL/GenBank/DDBJ whole genome shotgun (WGS) entry which is preliminary data.</text>
</comment>
<dbReference type="STRING" id="420778.A0A1S8BJ20"/>
<evidence type="ECO:0000256" key="3">
    <source>
        <dbReference type="SAM" id="MobiDB-lite"/>
    </source>
</evidence>
<evidence type="ECO:0000259" key="4">
    <source>
        <dbReference type="Pfam" id="PF07743"/>
    </source>
</evidence>
<dbReference type="Proteomes" id="UP000190776">
    <property type="component" value="Unassembled WGS sequence"/>
</dbReference>
<protein>
    <submittedName>
        <fullName evidence="5">J-type co-chaperone JAC1, mitochondrial</fullName>
    </submittedName>
</protein>
<dbReference type="AlphaFoldDB" id="A0A1S8BJ20"/>
<dbReference type="GO" id="GO:0044571">
    <property type="term" value="P:[2Fe-2S] cluster assembly"/>
    <property type="evidence" value="ECO:0007669"/>
    <property type="project" value="InterPro"/>
</dbReference>
<gene>
    <name evidence="5" type="ORF">BK809_0007344</name>
</gene>
<evidence type="ECO:0000256" key="2">
    <source>
        <dbReference type="ARBA" id="ARBA00023186"/>
    </source>
</evidence>
<feature type="compositionally biased region" description="Polar residues" evidence="3">
    <location>
        <begin position="88"/>
        <end position="108"/>
    </location>
</feature>
<dbReference type="GO" id="GO:0005739">
    <property type="term" value="C:mitochondrion"/>
    <property type="evidence" value="ECO:0007669"/>
    <property type="project" value="TreeGrafter"/>
</dbReference>
<dbReference type="GO" id="GO:0051087">
    <property type="term" value="F:protein-folding chaperone binding"/>
    <property type="evidence" value="ECO:0007669"/>
    <property type="project" value="InterPro"/>
</dbReference>
<evidence type="ECO:0000313" key="6">
    <source>
        <dbReference type="Proteomes" id="UP000190776"/>
    </source>
</evidence>
<dbReference type="Gene3D" id="1.10.287.110">
    <property type="entry name" value="DnaJ domain"/>
    <property type="match status" value="1"/>
</dbReference>
<name>A0A1S8BJ20_9PEZI</name>
<dbReference type="SUPFAM" id="SSF46565">
    <property type="entry name" value="Chaperone J-domain"/>
    <property type="match status" value="1"/>
</dbReference>
<proteinExistence type="inferred from homology"/>
<feature type="domain" description="Co-chaperone HscB C-terminal oligomerisation" evidence="4">
    <location>
        <begin position="224"/>
        <end position="296"/>
    </location>
</feature>
<accession>A0A1S8BJ20</accession>
<dbReference type="InterPro" id="IPR036869">
    <property type="entry name" value="J_dom_sf"/>
</dbReference>
<reference evidence="5 6" key="1">
    <citation type="submission" date="2017-01" db="EMBL/GenBank/DDBJ databases">
        <title>Draft genome sequence of Diplodia seriata F98.1, a fungal species involved in grapevine trunk diseases.</title>
        <authorList>
            <person name="Robert-Siegwald G."/>
            <person name="Vallet J."/>
            <person name="Abou-Mansour E."/>
            <person name="Xu J."/>
            <person name="Rey P."/>
            <person name="Bertsch C."/>
            <person name="Rego C."/>
            <person name="Larignon P."/>
            <person name="Fontaine F."/>
            <person name="Lebrun M.-H."/>
        </authorList>
    </citation>
    <scope>NUCLEOTIDE SEQUENCE [LARGE SCALE GENOMIC DNA]</scope>
    <source>
        <strain evidence="5 6">F98.1</strain>
    </source>
</reference>
<dbReference type="GO" id="GO:0051259">
    <property type="term" value="P:protein complex oligomerization"/>
    <property type="evidence" value="ECO:0007669"/>
    <property type="project" value="InterPro"/>
</dbReference>
<evidence type="ECO:0000313" key="5">
    <source>
        <dbReference type="EMBL" id="OMP87258.1"/>
    </source>
</evidence>
<comment type="similarity">
    <text evidence="1">Belongs to the HscB family.</text>
</comment>
<feature type="compositionally biased region" description="Low complexity" evidence="3">
    <location>
        <begin position="110"/>
        <end position="125"/>
    </location>
</feature>
<dbReference type="InterPro" id="IPR036386">
    <property type="entry name" value="HscB_C_sf"/>
</dbReference>
<dbReference type="Gene3D" id="1.20.1280.20">
    <property type="entry name" value="HscB, C-terminal domain"/>
    <property type="match status" value="1"/>
</dbReference>
<sequence length="308" mass="33725">MGSVVTSAARGSSHGLNFASDFAASSPTPADINNFSTTTHTVRLSDTMRAATPQTLSWLRAIVRRELQVSTLSPTACRSPRVRLRTSAAFSAQPSHTREFSTTSTRSQDAGPSSPSSSASNSAAEAAAQHLTHYAFFPKTFPQGPPPTGPFAVDLRALRNEFIQLQAAAHPDRQPGGGDKRRADALSARINEAYRTLQSPLLRAQHLLQLRGIDVAEDERLKVEDPELLMEVLEAREAIEEAENEEEVVAMKEGNEERIKESVAVLDRAFKDDDVETAKSEAVKLRYWVNIKDSLDAWEPGKPVVLQH</sequence>
<keyword evidence="2" id="KW-0143">Chaperone</keyword>
<organism evidence="5 6">
    <name type="scientific">Diplodia seriata</name>
    <dbReference type="NCBI Taxonomy" id="420778"/>
    <lineage>
        <taxon>Eukaryota</taxon>
        <taxon>Fungi</taxon>
        <taxon>Dikarya</taxon>
        <taxon>Ascomycota</taxon>
        <taxon>Pezizomycotina</taxon>
        <taxon>Dothideomycetes</taxon>
        <taxon>Dothideomycetes incertae sedis</taxon>
        <taxon>Botryosphaeriales</taxon>
        <taxon>Botryosphaeriaceae</taxon>
        <taxon>Diplodia</taxon>
    </lineage>
</organism>
<dbReference type="PANTHER" id="PTHR14021:SF15">
    <property type="entry name" value="IRON-SULFUR CLUSTER CO-CHAPERONE PROTEIN HSCB"/>
    <property type="match status" value="1"/>
</dbReference>
<dbReference type="Pfam" id="PF07743">
    <property type="entry name" value="HSCB_C"/>
    <property type="match status" value="1"/>
</dbReference>
<dbReference type="EMBL" id="MSZU01000076">
    <property type="protein sequence ID" value="OMP87258.1"/>
    <property type="molecule type" value="Genomic_DNA"/>
</dbReference>
<dbReference type="GO" id="GO:0001671">
    <property type="term" value="F:ATPase activator activity"/>
    <property type="evidence" value="ECO:0007669"/>
    <property type="project" value="InterPro"/>
</dbReference>
<feature type="region of interest" description="Disordered" evidence="3">
    <location>
        <begin position="87"/>
        <end position="125"/>
    </location>
</feature>
<dbReference type="PANTHER" id="PTHR14021">
    <property type="entry name" value="IRON-SULFUR CLUSTER CO-CHAPERONE PROTEIN HSCB"/>
    <property type="match status" value="1"/>
</dbReference>
<dbReference type="SUPFAM" id="SSF47144">
    <property type="entry name" value="HSC20 (HSCB), C-terminal oligomerisation domain"/>
    <property type="match status" value="1"/>
</dbReference>